<feature type="compositionally biased region" description="Basic residues" evidence="7">
    <location>
        <begin position="212"/>
        <end position="222"/>
    </location>
</feature>
<evidence type="ECO:0000256" key="7">
    <source>
        <dbReference type="SAM" id="MobiDB-lite"/>
    </source>
</evidence>
<feature type="region of interest" description="Disordered" evidence="7">
    <location>
        <begin position="130"/>
        <end position="155"/>
    </location>
</feature>
<dbReference type="Pfam" id="PF07738">
    <property type="entry name" value="Sad1_UNC"/>
    <property type="match status" value="1"/>
</dbReference>
<sequence>MMEFSLIAESTAVGPPDWFLPGHHLVLMQSTYIRQTKLSDSSTKEIHDSLPMSDEHWDVPDNIRLTPFNGSYRTRKVSTAWIQPEMARLPLYHPDLETTTHVQSSIQAESPAQIKDFLSVTELETVASKMQTDIDRERNEDDNSSRYSSSSFSRVARSRCKHVPGEWCTHPECALSFSTRSRLSVVTEQRNTNNTVDTNSETDVSVPSTPSNRHRTSTRRSTRSSQKITTVTRRELSTPKPALVIEEPVVEDTSNRLTTSSSTYVYTYVPQTTTSSEPIIHPTSVHSGMGSAPPDNGDGPEMASDSKSWSERISSAWSRVSTKNNSATHSSGNEDSKLRTQGWLARHIFGLEKSGPSGAIDDDLSSQFVSSDIDEAEDQTECTSRRRIGRSRNRPPTSSSNRFLSSGEVTNHVIHSSQRGFHVVKRVFIEGIAFFLTCLYALSKLAVSLIQTGARVVRQGTLKLFETNEIGSVSAEDAYVHPRLSQFYGRQQSNTPINERSGLLDHFFKSTVCTFFQLFGSFLRLLGYLCIVIPFLLLLTFLFAPYTPEDIMAPSPILPPFLTDDDCRLSLLQSLPTDAGPLALAGWRFKCLYHQYFIDSVGISKNKHIPASLTAWWELVVSRFPRRSVPHIPLPEEKVFYDESTAGQLRKQLQQFSELVNHRLDLFERDLHSAGERISNVAGLSAARSKELKSQLLDLQSQVNTQIASMDLKLLPRSGTRLGRLNLTDPDVRLQVDLLVQATVESLNLTAASQYDLITSALMKKEQRQQLEPNDSGSLSLSLLLALLRQQTSRRLQHAEDEVARLRLQVNELLKAKGVNETVSPASAGQLSAQSEQFLSRLVRLEQLNTGSETLVKEIKEDIRQCAERQQLSDRNCRLLATERVDAAIANLSDRLNKQILESINEALSQRSGNASVDPALFAMIDHLIKQNIQLAVDRVTASSLGAQVDNLEDRSTIQQMIDASLQRFAADRTGMADFALESAGGAIIGTRCTRTYTDRAAVFSIFGISLARLSNSPRTILQPGNNPSDCWPFHGSTGQAVIRLSAPVIITAVTLEHLPRVLAPNGRIDSAPKEFTIKGLASEYDEEGTTLGNFIYDIDGPPVQTFPVLVSGHPYQYIEFAVLSNNGHPEYTCVYRLRVHGTMVEE</sequence>
<dbReference type="GO" id="GO:0034993">
    <property type="term" value="C:meiotic nuclear membrane microtubule tethering complex"/>
    <property type="evidence" value="ECO:0007669"/>
    <property type="project" value="TreeGrafter"/>
</dbReference>
<feature type="domain" description="SUN" evidence="9">
    <location>
        <begin position="985"/>
        <end position="1145"/>
    </location>
</feature>
<dbReference type="InterPro" id="IPR012919">
    <property type="entry name" value="SUN_dom"/>
</dbReference>
<dbReference type="InterPro" id="IPR045119">
    <property type="entry name" value="SUN1-5"/>
</dbReference>
<comment type="caution">
    <text evidence="10">The sequence shown here is derived from an EMBL/GenBank/DDBJ whole genome shotgun (WGS) entry which is preliminary data.</text>
</comment>
<protein>
    <recommendedName>
        <fullName evidence="9">SUN domain-containing protein</fullName>
    </recommendedName>
</protein>
<gene>
    <name evidence="10" type="ORF">CDAUBV1_LOCUS9473</name>
</gene>
<evidence type="ECO:0000256" key="5">
    <source>
        <dbReference type="ARBA" id="ARBA00023136"/>
    </source>
</evidence>
<reference evidence="10" key="1">
    <citation type="submission" date="2024-06" db="EMBL/GenBank/DDBJ databases">
        <authorList>
            <person name="Liu X."/>
            <person name="Lenzi L."/>
            <person name="Haldenby T S."/>
            <person name="Uol C."/>
        </authorList>
    </citation>
    <scope>NUCLEOTIDE SEQUENCE</scope>
</reference>
<feature type="region of interest" description="Disordered" evidence="7">
    <location>
        <begin position="189"/>
        <end position="234"/>
    </location>
</feature>
<dbReference type="PANTHER" id="PTHR12911">
    <property type="entry name" value="SAD1/UNC-84-LIKE PROTEIN-RELATED"/>
    <property type="match status" value="1"/>
</dbReference>
<dbReference type="Gene3D" id="2.60.120.260">
    <property type="entry name" value="Galactose-binding domain-like"/>
    <property type="match status" value="1"/>
</dbReference>
<dbReference type="AlphaFoldDB" id="A0AAV2TCV8"/>
<evidence type="ECO:0000313" key="11">
    <source>
        <dbReference type="Proteomes" id="UP001497525"/>
    </source>
</evidence>
<comment type="subcellular location">
    <subcellularLocation>
        <location evidence="1">Membrane</location>
    </subcellularLocation>
</comment>
<dbReference type="Proteomes" id="UP001497525">
    <property type="component" value="Unassembled WGS sequence"/>
</dbReference>
<organism evidence="10 11">
    <name type="scientific">Calicophoron daubneyi</name>
    <name type="common">Rumen fluke</name>
    <name type="synonym">Paramphistomum daubneyi</name>
    <dbReference type="NCBI Taxonomy" id="300641"/>
    <lineage>
        <taxon>Eukaryota</taxon>
        <taxon>Metazoa</taxon>
        <taxon>Spiralia</taxon>
        <taxon>Lophotrochozoa</taxon>
        <taxon>Platyhelminthes</taxon>
        <taxon>Trematoda</taxon>
        <taxon>Digenea</taxon>
        <taxon>Plagiorchiida</taxon>
        <taxon>Pronocephalata</taxon>
        <taxon>Paramphistomoidea</taxon>
        <taxon>Paramphistomidae</taxon>
        <taxon>Calicophoron</taxon>
    </lineage>
</organism>
<keyword evidence="2 8" id="KW-0812">Transmembrane</keyword>
<feature type="compositionally biased region" description="Polar residues" evidence="7">
    <location>
        <begin position="189"/>
        <end position="207"/>
    </location>
</feature>
<evidence type="ECO:0000256" key="1">
    <source>
        <dbReference type="ARBA" id="ARBA00004370"/>
    </source>
</evidence>
<keyword evidence="4 6" id="KW-0175">Coiled coil</keyword>
<evidence type="ECO:0000259" key="9">
    <source>
        <dbReference type="PROSITE" id="PS51469"/>
    </source>
</evidence>
<keyword evidence="5 8" id="KW-0472">Membrane</keyword>
<feature type="coiled-coil region" evidence="6">
    <location>
        <begin position="789"/>
        <end position="816"/>
    </location>
</feature>
<dbReference type="GO" id="GO:0043495">
    <property type="term" value="F:protein-membrane adaptor activity"/>
    <property type="evidence" value="ECO:0007669"/>
    <property type="project" value="TreeGrafter"/>
</dbReference>
<proteinExistence type="predicted"/>
<feature type="region of interest" description="Disordered" evidence="7">
    <location>
        <begin position="370"/>
        <end position="404"/>
    </location>
</feature>
<feature type="compositionally biased region" description="Polar residues" evidence="7">
    <location>
        <begin position="305"/>
        <end position="331"/>
    </location>
</feature>
<evidence type="ECO:0000256" key="2">
    <source>
        <dbReference type="ARBA" id="ARBA00022692"/>
    </source>
</evidence>
<keyword evidence="3 8" id="KW-1133">Transmembrane helix</keyword>
<dbReference type="FunFam" id="2.60.120.260:FF:000009">
    <property type="entry name" value="SUN domain-containing protein 1 isoform X1"/>
    <property type="match status" value="1"/>
</dbReference>
<dbReference type="PROSITE" id="PS51469">
    <property type="entry name" value="SUN"/>
    <property type="match status" value="1"/>
</dbReference>
<feature type="transmembrane region" description="Helical" evidence="8">
    <location>
        <begin position="525"/>
        <end position="546"/>
    </location>
</feature>
<feature type="region of interest" description="Disordered" evidence="7">
    <location>
        <begin position="287"/>
        <end position="337"/>
    </location>
</feature>
<feature type="compositionally biased region" description="Basic and acidic residues" evidence="7">
    <location>
        <begin position="132"/>
        <end position="144"/>
    </location>
</feature>
<accession>A0AAV2TCV8</accession>
<feature type="transmembrane region" description="Helical" evidence="8">
    <location>
        <begin position="427"/>
        <end position="450"/>
    </location>
</feature>
<dbReference type="EMBL" id="CAXLJL010000256">
    <property type="protein sequence ID" value="CAL5135312.1"/>
    <property type="molecule type" value="Genomic_DNA"/>
</dbReference>
<evidence type="ECO:0000256" key="6">
    <source>
        <dbReference type="SAM" id="Coils"/>
    </source>
</evidence>
<name>A0AAV2TCV8_CALDB</name>
<evidence type="ECO:0000256" key="4">
    <source>
        <dbReference type="ARBA" id="ARBA00023054"/>
    </source>
</evidence>
<dbReference type="PANTHER" id="PTHR12911:SF8">
    <property type="entry name" value="KLAROID PROTEIN-RELATED"/>
    <property type="match status" value="1"/>
</dbReference>
<evidence type="ECO:0000313" key="10">
    <source>
        <dbReference type="EMBL" id="CAL5135312.1"/>
    </source>
</evidence>
<evidence type="ECO:0000256" key="8">
    <source>
        <dbReference type="SAM" id="Phobius"/>
    </source>
</evidence>
<feature type="compositionally biased region" description="Low complexity" evidence="7">
    <location>
        <begin position="145"/>
        <end position="155"/>
    </location>
</feature>
<evidence type="ECO:0000256" key="3">
    <source>
        <dbReference type="ARBA" id="ARBA00022989"/>
    </source>
</evidence>